<accession>A0A437MGW9</accession>
<name>A0A437MGW9_9PROT</name>
<gene>
    <name evidence="2" type="ORF">EOD42_10535</name>
</gene>
<dbReference type="InterPro" id="IPR052894">
    <property type="entry name" value="AsmA-related"/>
</dbReference>
<dbReference type="PANTHER" id="PTHR30441">
    <property type="entry name" value="DUF748 DOMAIN-CONTAINING PROTEIN"/>
    <property type="match status" value="1"/>
</dbReference>
<dbReference type="EMBL" id="SACL01000003">
    <property type="protein sequence ID" value="RVT96835.1"/>
    <property type="molecule type" value="Genomic_DNA"/>
</dbReference>
<dbReference type="Proteomes" id="UP000282957">
    <property type="component" value="Unassembled WGS sequence"/>
</dbReference>
<dbReference type="Pfam" id="PF05170">
    <property type="entry name" value="AsmA"/>
    <property type="match status" value="1"/>
</dbReference>
<dbReference type="OrthoDB" id="7245203at2"/>
<dbReference type="AlphaFoldDB" id="A0A437MGW9"/>
<dbReference type="InterPro" id="IPR007844">
    <property type="entry name" value="AsmA"/>
</dbReference>
<organism evidence="2 3">
    <name type="scientific">Rhodovarius crocodyli</name>
    <dbReference type="NCBI Taxonomy" id="1979269"/>
    <lineage>
        <taxon>Bacteria</taxon>
        <taxon>Pseudomonadati</taxon>
        <taxon>Pseudomonadota</taxon>
        <taxon>Alphaproteobacteria</taxon>
        <taxon>Acetobacterales</taxon>
        <taxon>Roseomonadaceae</taxon>
        <taxon>Rhodovarius</taxon>
    </lineage>
</organism>
<protein>
    <submittedName>
        <fullName evidence="2">AsmA family protein</fullName>
    </submittedName>
</protein>
<evidence type="ECO:0000313" key="2">
    <source>
        <dbReference type="EMBL" id="RVT96835.1"/>
    </source>
</evidence>
<evidence type="ECO:0000313" key="3">
    <source>
        <dbReference type="Proteomes" id="UP000282957"/>
    </source>
</evidence>
<dbReference type="GO" id="GO:0090313">
    <property type="term" value="P:regulation of protein targeting to membrane"/>
    <property type="evidence" value="ECO:0007669"/>
    <property type="project" value="TreeGrafter"/>
</dbReference>
<keyword evidence="3" id="KW-1185">Reference proteome</keyword>
<comment type="caution">
    <text evidence="2">The sequence shown here is derived from an EMBL/GenBank/DDBJ whole genome shotgun (WGS) entry which is preliminary data.</text>
</comment>
<reference evidence="2 3" key="1">
    <citation type="submission" date="2019-01" db="EMBL/GenBank/DDBJ databases">
        <authorList>
            <person name="Chen W.-M."/>
        </authorList>
    </citation>
    <scope>NUCLEOTIDE SEQUENCE [LARGE SCALE GENOMIC DNA]</scope>
    <source>
        <strain evidence="2 3">CCP-6</strain>
    </source>
</reference>
<dbReference type="PANTHER" id="PTHR30441:SF4">
    <property type="entry name" value="PROTEIN ASMA"/>
    <property type="match status" value="1"/>
</dbReference>
<dbReference type="GO" id="GO:0005886">
    <property type="term" value="C:plasma membrane"/>
    <property type="evidence" value="ECO:0007669"/>
    <property type="project" value="TreeGrafter"/>
</dbReference>
<sequence length="570" mass="60757">MAAGRISARLDRQATIGSLRVTPGLTLRVALRDVKLANITGGSRPDMLTLRQLDAGIALWPLLMGRLELTDAAAEGASLLLERDGERRGNWQGARQTRSAAASGRDGGWYAALLRVTGSEILIRTSSGKLLRVGVDEAEIATDSRTEPVRLHARGSYNDLPLALQGRLGSFAELAQAERPFPMKLEAQSRRTQAALDATASDPMNFDRWQGRLELRTPELATFLRDLGVQGAPDIALELAGDASREGDVWALRDAAGSLDGQALTAPLLRLTEGLPGVADDLDVQLDATRLDLNRLLGRNAGPAPDGDADTRLVVDRNPDPTITARLTARELLYGEWRATNAALRVNVTPGRIEIPQASGVIAGARLQAAAEAQAVEGGTAVEASVTMREGRLDALRQLLGLRPLPLEGAVTAEAHVQASGGTLRQAMRRASGTAVLSIRNGSIERAVIEAMSTDLRAIFRTAPGRTPLRCALAVVVLREGRGRVMPLRLRAATGTVQGSASFDLMRRQLDLAVRSQRDTTDFLALDLPIRVHGSFANPEIGLGSRDSLPGDGAIALPEGLRATVRQNGC</sequence>
<feature type="domain" description="AsmA" evidence="1">
    <location>
        <begin position="26"/>
        <end position="102"/>
    </location>
</feature>
<evidence type="ECO:0000259" key="1">
    <source>
        <dbReference type="Pfam" id="PF05170"/>
    </source>
</evidence>
<proteinExistence type="predicted"/>